<organism evidence="3 4">
    <name type="scientific">Halomarinibacterium sedimenti</name>
    <dbReference type="NCBI Taxonomy" id="2857106"/>
    <lineage>
        <taxon>Bacteria</taxon>
        <taxon>Pseudomonadati</taxon>
        <taxon>Bacteroidota</taxon>
        <taxon>Flavobacteriia</taxon>
        <taxon>Flavobacteriales</taxon>
        <taxon>Flavobacteriaceae</taxon>
        <taxon>Halomarinibacterium</taxon>
    </lineage>
</organism>
<evidence type="ECO:0000256" key="1">
    <source>
        <dbReference type="SAM" id="SignalP"/>
    </source>
</evidence>
<evidence type="ECO:0000259" key="2">
    <source>
        <dbReference type="Pfam" id="PF19783"/>
    </source>
</evidence>
<feature type="chain" id="PRO_5040884311" description="DUF6268 domain-containing protein" evidence="1">
    <location>
        <begin position="18"/>
        <end position="306"/>
    </location>
</feature>
<dbReference type="InterPro" id="IPR046235">
    <property type="entry name" value="DUF6268"/>
</dbReference>
<sequence>MKQILCCLLLVSFFGQAQNYVDLAKFSYGHTFDNRFEGTEFSTNVLILEADLTVPIPINDKYVFVSGVSFTKNRLQLLPDAPYNNLYGTTLKIGMLTQYNDKWSSTLVLLPKVSSDYEQISTKDFYLGGFALFKYQKNEHLTYRFGAYGSREAFGFFTTPIFGFYYISPNTKFEMDISMPISADINYDFKALTLGVDYYGIGRSFNITEELAPKVYVDLGSLEFSGYVQFNTFEKNVLLRLKAGYSSNNFEVYRQGDNIDLGLSAFTFGDDRKQLNPQINDGMFLRFEAIYRFRLEKVEEKIEIID</sequence>
<dbReference type="Pfam" id="PF19783">
    <property type="entry name" value="DUF6268"/>
    <property type="match status" value="1"/>
</dbReference>
<protein>
    <recommendedName>
        <fullName evidence="2">DUF6268 domain-containing protein</fullName>
    </recommendedName>
</protein>
<evidence type="ECO:0000313" key="3">
    <source>
        <dbReference type="EMBL" id="MBW2937140.1"/>
    </source>
</evidence>
<keyword evidence="1" id="KW-0732">Signal</keyword>
<gene>
    <name evidence="3" type="ORF">KXJ69_03420</name>
</gene>
<feature type="domain" description="DUF6268" evidence="2">
    <location>
        <begin position="84"/>
        <end position="190"/>
    </location>
</feature>
<accession>A0A9X1FMP0</accession>
<keyword evidence="4" id="KW-1185">Reference proteome</keyword>
<name>A0A9X1FMP0_9FLAO</name>
<evidence type="ECO:0000313" key="4">
    <source>
        <dbReference type="Proteomes" id="UP001138686"/>
    </source>
</evidence>
<comment type="caution">
    <text evidence="3">The sequence shown here is derived from an EMBL/GenBank/DDBJ whole genome shotgun (WGS) entry which is preliminary data.</text>
</comment>
<dbReference type="AlphaFoldDB" id="A0A9X1FMP0"/>
<dbReference type="Proteomes" id="UP001138686">
    <property type="component" value="Unassembled WGS sequence"/>
</dbReference>
<feature type="signal peptide" evidence="1">
    <location>
        <begin position="1"/>
        <end position="17"/>
    </location>
</feature>
<proteinExistence type="predicted"/>
<dbReference type="RefSeq" id="WP_219051286.1">
    <property type="nucleotide sequence ID" value="NZ_JAHWDP010000001.1"/>
</dbReference>
<dbReference type="EMBL" id="JAHWDP010000001">
    <property type="protein sequence ID" value="MBW2937140.1"/>
    <property type="molecule type" value="Genomic_DNA"/>
</dbReference>
<reference evidence="3" key="1">
    <citation type="submission" date="2021-07" db="EMBL/GenBank/DDBJ databases">
        <title>Aureisphaera sp. CAU 1614 isolated from sea sediment.</title>
        <authorList>
            <person name="Kim W."/>
        </authorList>
    </citation>
    <scope>NUCLEOTIDE SEQUENCE</scope>
    <source>
        <strain evidence="3">CAU 1614</strain>
    </source>
</reference>